<dbReference type="AlphaFoldDB" id="A0A517VX40"/>
<reference evidence="1 2" key="1">
    <citation type="submission" date="2019-03" db="EMBL/GenBank/DDBJ databases">
        <title>Deep-cultivation of Planctomycetes and their phenomic and genomic characterization uncovers novel biology.</title>
        <authorList>
            <person name="Wiegand S."/>
            <person name="Jogler M."/>
            <person name="Boedeker C."/>
            <person name="Pinto D."/>
            <person name="Vollmers J."/>
            <person name="Rivas-Marin E."/>
            <person name="Kohn T."/>
            <person name="Peeters S.H."/>
            <person name="Heuer A."/>
            <person name="Rast P."/>
            <person name="Oberbeckmann S."/>
            <person name="Bunk B."/>
            <person name="Jeske O."/>
            <person name="Meyerdierks A."/>
            <person name="Storesund J.E."/>
            <person name="Kallscheuer N."/>
            <person name="Luecker S."/>
            <person name="Lage O.M."/>
            <person name="Pohl T."/>
            <person name="Merkel B.J."/>
            <person name="Hornburger P."/>
            <person name="Mueller R.-W."/>
            <person name="Bruemmer F."/>
            <person name="Labrenz M."/>
            <person name="Spormann A.M."/>
            <person name="Op den Camp H."/>
            <person name="Overmann J."/>
            <person name="Amann R."/>
            <person name="Jetten M.S.M."/>
            <person name="Mascher T."/>
            <person name="Medema M.H."/>
            <person name="Devos D.P."/>
            <person name="Kaster A.-K."/>
            <person name="Ovreas L."/>
            <person name="Rohde M."/>
            <person name="Galperin M.Y."/>
            <person name="Jogler C."/>
        </authorList>
    </citation>
    <scope>NUCLEOTIDE SEQUENCE [LARGE SCALE GENOMIC DNA]</scope>
    <source>
        <strain evidence="1 2">V144</strain>
    </source>
</reference>
<evidence type="ECO:0000313" key="2">
    <source>
        <dbReference type="Proteomes" id="UP000318704"/>
    </source>
</evidence>
<protein>
    <submittedName>
        <fullName evidence="1">Uncharacterized protein</fullName>
    </submittedName>
</protein>
<sequence>MNIDIFFQEWRADEPDDHLLITAEMRTSEFGFLTNALRMRYFVVQLISLHCRQYHIKCPNVINTEGHYADFDTDELH</sequence>
<proteinExistence type="predicted"/>
<name>A0A517VX40_9PLAN</name>
<accession>A0A517VX40</accession>
<dbReference type="KEGG" id="gaw:V144x_30430"/>
<organism evidence="1 2">
    <name type="scientific">Gimesia aquarii</name>
    <dbReference type="NCBI Taxonomy" id="2527964"/>
    <lineage>
        <taxon>Bacteria</taxon>
        <taxon>Pseudomonadati</taxon>
        <taxon>Planctomycetota</taxon>
        <taxon>Planctomycetia</taxon>
        <taxon>Planctomycetales</taxon>
        <taxon>Planctomycetaceae</taxon>
        <taxon>Gimesia</taxon>
    </lineage>
</organism>
<gene>
    <name evidence="1" type="ORF">V144x_30430</name>
</gene>
<evidence type="ECO:0000313" key="1">
    <source>
        <dbReference type="EMBL" id="QDT97564.1"/>
    </source>
</evidence>
<dbReference type="EMBL" id="CP037920">
    <property type="protein sequence ID" value="QDT97564.1"/>
    <property type="molecule type" value="Genomic_DNA"/>
</dbReference>
<dbReference type="Proteomes" id="UP000318704">
    <property type="component" value="Chromosome"/>
</dbReference>